<protein>
    <submittedName>
        <fullName evidence="1">Uncharacterized protein</fullName>
    </submittedName>
</protein>
<dbReference type="EMBL" id="JAJAGQ010000015">
    <property type="protein sequence ID" value="KAJ8541844.1"/>
    <property type="molecule type" value="Genomic_DNA"/>
</dbReference>
<dbReference type="OrthoDB" id="18388at2759"/>
<comment type="caution">
    <text evidence="1">The sequence shown here is derived from an EMBL/GenBank/DDBJ whole genome shotgun (WGS) entry which is preliminary data.</text>
</comment>
<organism evidence="1 2">
    <name type="scientific">Anisodus acutangulus</name>
    <dbReference type="NCBI Taxonomy" id="402998"/>
    <lineage>
        <taxon>Eukaryota</taxon>
        <taxon>Viridiplantae</taxon>
        <taxon>Streptophyta</taxon>
        <taxon>Embryophyta</taxon>
        <taxon>Tracheophyta</taxon>
        <taxon>Spermatophyta</taxon>
        <taxon>Magnoliopsida</taxon>
        <taxon>eudicotyledons</taxon>
        <taxon>Gunneridae</taxon>
        <taxon>Pentapetalae</taxon>
        <taxon>asterids</taxon>
        <taxon>lamiids</taxon>
        <taxon>Solanales</taxon>
        <taxon>Solanaceae</taxon>
        <taxon>Solanoideae</taxon>
        <taxon>Hyoscyameae</taxon>
        <taxon>Anisodus</taxon>
    </lineage>
</organism>
<gene>
    <name evidence="1" type="ORF">K7X08_002660</name>
</gene>
<reference evidence="2" key="1">
    <citation type="journal article" date="2023" name="Proc. Natl. Acad. Sci. U.S.A.">
        <title>Genomic and structural basis for evolution of tropane alkaloid biosynthesis.</title>
        <authorList>
            <person name="Wanga Y.-J."/>
            <person name="Taina T."/>
            <person name="Yua J.-Y."/>
            <person name="Lia J."/>
            <person name="Xua B."/>
            <person name="Chenc J."/>
            <person name="D'Auriad J.C."/>
            <person name="Huanga J.-P."/>
            <person name="Huanga S.-X."/>
        </authorList>
    </citation>
    <scope>NUCLEOTIDE SEQUENCE [LARGE SCALE GENOMIC DNA]</scope>
    <source>
        <strain evidence="2">cv. KIB-2019</strain>
    </source>
</reference>
<accession>A0A9Q1LR27</accession>
<dbReference type="AlphaFoldDB" id="A0A9Q1LR27"/>
<proteinExistence type="predicted"/>
<sequence length="70" mass="7706">MPRTTTLECPSLRALTFDILGLIKVIEGKGEQKEAPRVVERWGEPDASRCVLATSILDPILGVARRNGFI</sequence>
<name>A0A9Q1LR27_9SOLA</name>
<keyword evidence="2" id="KW-1185">Reference proteome</keyword>
<dbReference type="Proteomes" id="UP001152561">
    <property type="component" value="Unassembled WGS sequence"/>
</dbReference>
<evidence type="ECO:0000313" key="1">
    <source>
        <dbReference type="EMBL" id="KAJ8541844.1"/>
    </source>
</evidence>
<evidence type="ECO:0000313" key="2">
    <source>
        <dbReference type="Proteomes" id="UP001152561"/>
    </source>
</evidence>